<dbReference type="RefSeq" id="WP_244312223.1">
    <property type="nucleotide sequence ID" value="NZ_BJLF01000002.1"/>
</dbReference>
<protein>
    <submittedName>
        <fullName evidence="1">Uncharacterized protein</fullName>
    </submittedName>
</protein>
<dbReference type="EMBL" id="BJLF01000002">
    <property type="protein sequence ID" value="GEA49688.1"/>
    <property type="molecule type" value="Genomic_DNA"/>
</dbReference>
<dbReference type="Proteomes" id="UP000318717">
    <property type="component" value="Unassembled WGS sequence"/>
</dbReference>
<sequence>MASLASFEIQKVLTGIKQDLTPLPLTLYDTRNFVENTEKGTLLHADFGAYAMRGYILGRHRDEQMAMAQLEYRLPIYRR</sequence>
<comment type="caution">
    <text evidence="1">The sequence shown here is derived from an EMBL/GenBank/DDBJ whole genome shotgun (WGS) entry which is preliminary data.</text>
</comment>
<proteinExistence type="predicted"/>
<keyword evidence="2" id="KW-1185">Reference proteome</keyword>
<dbReference type="AlphaFoldDB" id="A0A4Y3HRL4"/>
<gene>
    <name evidence="1" type="ORF">VIN01S_04920</name>
</gene>
<evidence type="ECO:0000313" key="2">
    <source>
        <dbReference type="Proteomes" id="UP000318717"/>
    </source>
</evidence>
<name>A0A4Y3HRL4_9VIBR</name>
<reference evidence="1 2" key="1">
    <citation type="submission" date="2019-06" db="EMBL/GenBank/DDBJ databases">
        <title>Whole genome shotgun sequence of Vibrio inusitatus NBRC 102082.</title>
        <authorList>
            <person name="Hosoyama A."/>
            <person name="Uohara A."/>
            <person name="Ohji S."/>
            <person name="Ichikawa N."/>
        </authorList>
    </citation>
    <scope>NUCLEOTIDE SEQUENCE [LARGE SCALE GENOMIC DNA]</scope>
    <source>
        <strain evidence="1 2">NBRC 102082</strain>
    </source>
</reference>
<organism evidence="1 2">
    <name type="scientific">Vibrio inusitatus NBRC 102082</name>
    <dbReference type="NCBI Taxonomy" id="1219070"/>
    <lineage>
        <taxon>Bacteria</taxon>
        <taxon>Pseudomonadati</taxon>
        <taxon>Pseudomonadota</taxon>
        <taxon>Gammaproteobacteria</taxon>
        <taxon>Vibrionales</taxon>
        <taxon>Vibrionaceae</taxon>
        <taxon>Vibrio</taxon>
    </lineage>
</organism>
<evidence type="ECO:0000313" key="1">
    <source>
        <dbReference type="EMBL" id="GEA49688.1"/>
    </source>
</evidence>
<accession>A0A4Y3HRL4</accession>